<dbReference type="SUPFAM" id="SSF88946">
    <property type="entry name" value="Sigma2 domain of RNA polymerase sigma factors"/>
    <property type="match status" value="1"/>
</dbReference>
<dbReference type="PANTHER" id="PTHR43133">
    <property type="entry name" value="RNA POLYMERASE ECF-TYPE SIGMA FACTO"/>
    <property type="match status" value="1"/>
</dbReference>
<keyword evidence="3" id="KW-0731">Sigma factor</keyword>
<dbReference type="Gene3D" id="1.10.1740.10">
    <property type="match status" value="1"/>
</dbReference>
<keyword evidence="4" id="KW-0238">DNA-binding</keyword>
<dbReference type="PANTHER" id="PTHR43133:SF8">
    <property type="entry name" value="RNA POLYMERASE SIGMA FACTOR HI_1459-RELATED"/>
    <property type="match status" value="1"/>
</dbReference>
<keyword evidence="2" id="KW-0805">Transcription regulation</keyword>
<dbReference type="InterPro" id="IPR013325">
    <property type="entry name" value="RNA_pol_sigma_r2"/>
</dbReference>
<evidence type="ECO:0000256" key="1">
    <source>
        <dbReference type="ARBA" id="ARBA00010641"/>
    </source>
</evidence>
<name>A0ABQ5W7U5_9HYPH</name>
<keyword evidence="9" id="KW-1185">Reference proteome</keyword>
<dbReference type="InterPro" id="IPR013324">
    <property type="entry name" value="RNA_pol_sigma_r3/r4-like"/>
</dbReference>
<evidence type="ECO:0000256" key="2">
    <source>
        <dbReference type="ARBA" id="ARBA00023015"/>
    </source>
</evidence>
<accession>A0ABQ5W7U5</accession>
<organism evidence="8 9">
    <name type="scientific">Devosia nitrariae</name>
    <dbReference type="NCBI Taxonomy" id="2071872"/>
    <lineage>
        <taxon>Bacteria</taxon>
        <taxon>Pseudomonadati</taxon>
        <taxon>Pseudomonadota</taxon>
        <taxon>Alphaproteobacteria</taxon>
        <taxon>Hyphomicrobiales</taxon>
        <taxon>Devosiaceae</taxon>
        <taxon>Devosia</taxon>
    </lineage>
</organism>
<evidence type="ECO:0000256" key="4">
    <source>
        <dbReference type="ARBA" id="ARBA00023125"/>
    </source>
</evidence>
<dbReference type="InterPro" id="IPR036388">
    <property type="entry name" value="WH-like_DNA-bd_sf"/>
</dbReference>
<dbReference type="Proteomes" id="UP001156691">
    <property type="component" value="Unassembled WGS sequence"/>
</dbReference>
<dbReference type="InterPro" id="IPR013249">
    <property type="entry name" value="RNA_pol_sigma70_r4_t2"/>
</dbReference>
<dbReference type="InterPro" id="IPR007627">
    <property type="entry name" value="RNA_pol_sigma70_r2"/>
</dbReference>
<evidence type="ECO:0000256" key="5">
    <source>
        <dbReference type="ARBA" id="ARBA00023163"/>
    </source>
</evidence>
<comment type="similarity">
    <text evidence="1">Belongs to the sigma-70 factor family. ECF subfamily.</text>
</comment>
<evidence type="ECO:0000259" key="7">
    <source>
        <dbReference type="Pfam" id="PF08281"/>
    </source>
</evidence>
<evidence type="ECO:0000313" key="8">
    <source>
        <dbReference type="EMBL" id="GLQ55838.1"/>
    </source>
</evidence>
<comment type="caution">
    <text evidence="8">The sequence shown here is derived from an EMBL/GenBank/DDBJ whole genome shotgun (WGS) entry which is preliminary data.</text>
</comment>
<dbReference type="SUPFAM" id="SSF88659">
    <property type="entry name" value="Sigma3 and sigma4 domains of RNA polymerase sigma factors"/>
    <property type="match status" value="1"/>
</dbReference>
<evidence type="ECO:0000256" key="3">
    <source>
        <dbReference type="ARBA" id="ARBA00023082"/>
    </source>
</evidence>
<protein>
    <submittedName>
        <fullName evidence="8">RNA polymerase sigma factor</fullName>
    </submittedName>
</protein>
<gene>
    <name evidence="8" type="ORF">GCM10010862_30970</name>
</gene>
<proteinExistence type="inferred from homology"/>
<sequence>MPEAVMALPADAADADAESGPMALVHRAQKGDGAAFAELVAAHYDMIYRTAYRWCGERSDAEDVAQEVCIKLATAVAGFDGRARFESWLYRVTLNAVRDLQRARVRRGRQVAALAEVSPAAAPPDQEDAAATSQLWRAVRALPEKQRDAVLLIYAEEMTHAAAAEIMGCREATVSWHVFEARKTLRGLL</sequence>
<dbReference type="Pfam" id="PF08281">
    <property type="entry name" value="Sigma70_r4_2"/>
    <property type="match status" value="1"/>
</dbReference>
<dbReference type="InterPro" id="IPR039425">
    <property type="entry name" value="RNA_pol_sigma-70-like"/>
</dbReference>
<feature type="domain" description="RNA polymerase sigma factor 70 region 4 type 2" evidence="7">
    <location>
        <begin position="134"/>
        <end position="185"/>
    </location>
</feature>
<keyword evidence="5" id="KW-0804">Transcription</keyword>
<dbReference type="InterPro" id="IPR014284">
    <property type="entry name" value="RNA_pol_sigma-70_dom"/>
</dbReference>
<dbReference type="EMBL" id="BSNS01000012">
    <property type="protein sequence ID" value="GLQ55838.1"/>
    <property type="molecule type" value="Genomic_DNA"/>
</dbReference>
<dbReference type="Gene3D" id="1.10.10.10">
    <property type="entry name" value="Winged helix-like DNA-binding domain superfamily/Winged helix DNA-binding domain"/>
    <property type="match status" value="1"/>
</dbReference>
<dbReference type="NCBIfam" id="TIGR02937">
    <property type="entry name" value="sigma70-ECF"/>
    <property type="match status" value="1"/>
</dbReference>
<reference evidence="9" key="1">
    <citation type="journal article" date="2019" name="Int. J. Syst. Evol. Microbiol.">
        <title>The Global Catalogue of Microorganisms (GCM) 10K type strain sequencing project: providing services to taxonomists for standard genome sequencing and annotation.</title>
        <authorList>
            <consortium name="The Broad Institute Genomics Platform"/>
            <consortium name="The Broad Institute Genome Sequencing Center for Infectious Disease"/>
            <person name="Wu L."/>
            <person name="Ma J."/>
        </authorList>
    </citation>
    <scope>NUCLEOTIDE SEQUENCE [LARGE SCALE GENOMIC DNA]</scope>
    <source>
        <strain evidence="9">NBRC 112416</strain>
    </source>
</reference>
<evidence type="ECO:0000313" key="9">
    <source>
        <dbReference type="Proteomes" id="UP001156691"/>
    </source>
</evidence>
<dbReference type="Pfam" id="PF04542">
    <property type="entry name" value="Sigma70_r2"/>
    <property type="match status" value="1"/>
</dbReference>
<feature type="domain" description="RNA polymerase sigma-70 region 2" evidence="6">
    <location>
        <begin position="39"/>
        <end position="106"/>
    </location>
</feature>
<evidence type="ECO:0000259" key="6">
    <source>
        <dbReference type="Pfam" id="PF04542"/>
    </source>
</evidence>